<evidence type="ECO:0000313" key="3">
    <source>
        <dbReference type="EMBL" id="CAB1442995.1"/>
    </source>
</evidence>
<feature type="domain" description="Fibronectin type-III" evidence="2">
    <location>
        <begin position="231"/>
        <end position="322"/>
    </location>
</feature>
<keyword evidence="4" id="KW-1185">Reference proteome</keyword>
<name>A0A9N7V5G4_PLEPL</name>
<evidence type="ECO:0000259" key="2">
    <source>
        <dbReference type="PROSITE" id="PS50853"/>
    </source>
</evidence>
<dbReference type="InterPro" id="IPR050713">
    <property type="entry name" value="RTP_Phos/Ushers"/>
</dbReference>
<dbReference type="PANTHER" id="PTHR46957:SF7">
    <property type="entry name" value="USHERIN"/>
    <property type="match status" value="1"/>
</dbReference>
<feature type="domain" description="Fibronectin type-III" evidence="2">
    <location>
        <begin position="3"/>
        <end position="100"/>
    </location>
</feature>
<organism evidence="3 4">
    <name type="scientific">Pleuronectes platessa</name>
    <name type="common">European plaice</name>
    <dbReference type="NCBI Taxonomy" id="8262"/>
    <lineage>
        <taxon>Eukaryota</taxon>
        <taxon>Metazoa</taxon>
        <taxon>Chordata</taxon>
        <taxon>Craniata</taxon>
        <taxon>Vertebrata</taxon>
        <taxon>Euteleostomi</taxon>
        <taxon>Actinopterygii</taxon>
        <taxon>Neopterygii</taxon>
        <taxon>Teleostei</taxon>
        <taxon>Neoteleostei</taxon>
        <taxon>Acanthomorphata</taxon>
        <taxon>Carangaria</taxon>
        <taxon>Pleuronectiformes</taxon>
        <taxon>Pleuronectoidei</taxon>
        <taxon>Pleuronectidae</taxon>
        <taxon>Pleuronectes</taxon>
    </lineage>
</organism>
<feature type="domain" description="Fibronectin type-III" evidence="2">
    <location>
        <begin position="520"/>
        <end position="634"/>
    </location>
</feature>
<evidence type="ECO:0000313" key="4">
    <source>
        <dbReference type="Proteomes" id="UP001153269"/>
    </source>
</evidence>
<dbReference type="Pfam" id="PF00041">
    <property type="entry name" value="fn3"/>
    <property type="match status" value="4"/>
</dbReference>
<feature type="domain" description="Fibronectin type-III" evidence="2">
    <location>
        <begin position="101"/>
        <end position="201"/>
    </location>
</feature>
<gene>
    <name evidence="3" type="ORF">PLEPLA_LOCUS30714</name>
</gene>
<dbReference type="InterPro" id="IPR003961">
    <property type="entry name" value="FN3_dom"/>
</dbReference>
<dbReference type="FunFam" id="2.60.40.10:FF:000819">
    <property type="entry name" value="Usherin"/>
    <property type="match status" value="1"/>
</dbReference>
<dbReference type="FunFam" id="2.60.40.10:FF:001176">
    <property type="entry name" value="Usherin"/>
    <property type="match status" value="1"/>
</dbReference>
<evidence type="ECO:0000256" key="1">
    <source>
        <dbReference type="SAM" id="MobiDB-lite"/>
    </source>
</evidence>
<dbReference type="EMBL" id="CADEAL010002979">
    <property type="protein sequence ID" value="CAB1442995.1"/>
    <property type="molecule type" value="Genomic_DNA"/>
</dbReference>
<reference evidence="3" key="1">
    <citation type="submission" date="2020-03" db="EMBL/GenBank/DDBJ databases">
        <authorList>
            <person name="Weist P."/>
        </authorList>
    </citation>
    <scope>NUCLEOTIDE SEQUENCE</scope>
</reference>
<dbReference type="AlphaFoldDB" id="A0A9N7V5G4"/>
<feature type="region of interest" description="Disordered" evidence="1">
    <location>
        <begin position="243"/>
        <end position="275"/>
    </location>
</feature>
<feature type="domain" description="Fibronectin type-III" evidence="2">
    <location>
        <begin position="638"/>
        <end position="729"/>
    </location>
</feature>
<protein>
    <recommendedName>
        <fullName evidence="2">Fibronectin type-III domain-containing protein</fullName>
    </recommendedName>
</protein>
<feature type="non-terminal residue" evidence="3">
    <location>
        <position position="956"/>
    </location>
</feature>
<dbReference type="InterPro" id="IPR013783">
    <property type="entry name" value="Ig-like_fold"/>
</dbReference>
<dbReference type="PROSITE" id="PS50853">
    <property type="entry name" value="FN3"/>
    <property type="match status" value="8"/>
</dbReference>
<feature type="domain" description="Fibronectin type-III" evidence="2">
    <location>
        <begin position="323"/>
        <end position="425"/>
    </location>
</feature>
<feature type="region of interest" description="Disordered" evidence="1">
    <location>
        <begin position="412"/>
        <end position="431"/>
    </location>
</feature>
<dbReference type="PANTHER" id="PTHR46957">
    <property type="entry name" value="CYTOKINE RECEPTOR"/>
    <property type="match status" value="1"/>
</dbReference>
<dbReference type="SMART" id="SM00060">
    <property type="entry name" value="FN3"/>
    <property type="match status" value="7"/>
</dbReference>
<sequence length="956" mass="102365">PDGLLPPRLTHAATDSLNVSWSPPAHSNAPGPLHYSLQMRTSPQRPVIRLVENATDTYSYHVKGLLPFTQYLFRVVVSHTHGQTAGPWATLHTAEDSPGPVVSPTVSGFHPRSVTVTWVPPLQPNGIITNYTLRLWPSSHSSLAFKPSSISRTTVNSSLSPISGLLSSTEGAGVHSFKSLGPTSSLTSPDSNHISTSTFNSGINGSSSPIQGTKPKIVPKPSSSLMPVPAGDGHIKSSYLSNTSQATESGTTNVNQRPGTLLQSPDYNATSSNTEVTIPGNTTSFTFRDLLPYHTYSLQVEACTSVGCSVSGMSQHFRTLPAPPEGVPAPHLYSDTPTSVLLSWGAPEQSNGPLDRWLIERRVTGTKPISTVGQLPPESPPLSFLDSSSALSPWTSYQYRLVLHNQAGNTTGPWVSTTTRPSRPAGLNPPRLKVLGPESFQITWSPPLIPNGEIRGYEIRLPEPRIFHESGNTSELSVTVTDLIPYKNYSITVLACSEGDGHVGGCTESLPTPATTLSTSPQGLATLSVVAVSESFLAISWQPPRRPNGPNIRYKLLRRKTHQPLAIATVPAVTSESPPPAEDLHHWLHVYSGTKLFYQDKGLSRFTRYEYQSVVHNDVGFSSGEVVTAVTMAGVPLHPPSLSAHAINHTAVQVNWTQPSLQDLQGAVESYFLTVESPQSSQILALPPGINSTVIIDLWPSSTYLVSLQVSNGAHNTTRAIANVTTEDGEPEGMSAPEVVPVDSATVRVLWSPPLRPNGAVTSYYIYVNDRLRGSVDNSSGSYLLGDLLPYTVYNVQVEVCTVYACVRSNVTQTTTVEDLPADLGTPHTQVISPRAVRLNWSHPGKPSGIMLGYKVLRRTLRSCTSGSAGVMSTVGGESEDEYCCPDHSQGRVSVGLGDSCCGGVPYSMKGGQLCCSRSLHDGYGVQCCGGRIVDDVPVCCGDAERGEVHTYVPGE</sequence>
<comment type="caution">
    <text evidence="3">The sequence shown here is derived from an EMBL/GenBank/DDBJ whole genome shotgun (WGS) entry which is preliminary data.</text>
</comment>
<proteinExistence type="predicted"/>
<feature type="domain" description="Fibronectin type-III" evidence="2">
    <location>
        <begin position="733"/>
        <end position="823"/>
    </location>
</feature>
<feature type="domain" description="Fibronectin type-III" evidence="2">
    <location>
        <begin position="426"/>
        <end position="519"/>
    </location>
</feature>
<accession>A0A9N7V5G4</accession>
<dbReference type="CDD" id="cd00063">
    <property type="entry name" value="FN3"/>
    <property type="match status" value="8"/>
</dbReference>
<dbReference type="SUPFAM" id="SSF49265">
    <property type="entry name" value="Fibronectin type III"/>
    <property type="match status" value="5"/>
</dbReference>
<dbReference type="Proteomes" id="UP001153269">
    <property type="component" value="Unassembled WGS sequence"/>
</dbReference>
<feature type="compositionally biased region" description="Polar residues" evidence="1">
    <location>
        <begin position="412"/>
        <end position="421"/>
    </location>
</feature>
<dbReference type="Gene3D" id="2.60.40.10">
    <property type="entry name" value="Immunoglobulins"/>
    <property type="match status" value="8"/>
</dbReference>
<dbReference type="InterPro" id="IPR036116">
    <property type="entry name" value="FN3_sf"/>
</dbReference>